<organism evidence="1 2">
    <name type="scientific">Chryseobacterium gleum</name>
    <name type="common">Flavobacterium gleum</name>
    <dbReference type="NCBI Taxonomy" id="250"/>
    <lineage>
        <taxon>Bacteria</taxon>
        <taxon>Pseudomonadati</taxon>
        <taxon>Bacteroidota</taxon>
        <taxon>Flavobacteriia</taxon>
        <taxon>Flavobacteriales</taxon>
        <taxon>Weeksellaceae</taxon>
        <taxon>Chryseobacterium group</taxon>
        <taxon>Chryseobacterium</taxon>
    </lineage>
</organism>
<sequence>MGIRQLLLDVDKAKDLPDITEIATAIESIEQVEGLSIVVNEIDMETVGMEITVEGIDLPYDDIVNAIEKTGAVVHSLDQLLAGKKMITPVHRTR</sequence>
<dbReference type="RefSeq" id="WP_002981507.1">
    <property type="nucleotide sequence ID" value="NZ_CP068486.1"/>
</dbReference>
<protein>
    <submittedName>
        <fullName evidence="1">Uncharacterized ArCR, COG1888</fullName>
    </submittedName>
</protein>
<evidence type="ECO:0000313" key="1">
    <source>
        <dbReference type="EMBL" id="VEE11085.1"/>
    </source>
</evidence>
<dbReference type="OrthoDB" id="4730654at2"/>
<dbReference type="KEGG" id="cgle:NCTC11432_04613"/>
<evidence type="ECO:0000313" key="2">
    <source>
        <dbReference type="Proteomes" id="UP000279227"/>
    </source>
</evidence>
<gene>
    <name evidence="1" type="ORF">NCTC11432_04613</name>
</gene>
<dbReference type="Pfam" id="PF02680">
    <property type="entry name" value="DUF211"/>
    <property type="match status" value="1"/>
</dbReference>
<dbReference type="InterPro" id="IPR003831">
    <property type="entry name" value="DUF211"/>
</dbReference>
<dbReference type="Gene3D" id="3.30.70.1340">
    <property type="entry name" value="MTH889-like domain"/>
    <property type="match status" value="1"/>
</dbReference>
<reference evidence="1 2" key="1">
    <citation type="submission" date="2018-12" db="EMBL/GenBank/DDBJ databases">
        <authorList>
            <consortium name="Pathogen Informatics"/>
        </authorList>
    </citation>
    <scope>NUCLEOTIDE SEQUENCE [LARGE SCALE GENOMIC DNA]</scope>
    <source>
        <strain evidence="1 2">NCTC11432</strain>
    </source>
</reference>
<dbReference type="EMBL" id="LR134289">
    <property type="protein sequence ID" value="VEE11085.1"/>
    <property type="molecule type" value="Genomic_DNA"/>
</dbReference>
<dbReference type="PANTHER" id="PTHR42240">
    <property type="entry name" value="DUF211 DOMAIN-CONTAINING PROTEIN"/>
    <property type="match status" value="1"/>
</dbReference>
<dbReference type="Proteomes" id="UP000279227">
    <property type="component" value="Chromosome"/>
</dbReference>
<proteinExistence type="predicted"/>
<dbReference type="SUPFAM" id="SSF160363">
    <property type="entry name" value="MTH889-like"/>
    <property type="match status" value="1"/>
</dbReference>
<dbReference type="PANTHER" id="PTHR42240:SF1">
    <property type="entry name" value="DUF211 DOMAIN-CONTAINING PROTEIN"/>
    <property type="match status" value="1"/>
</dbReference>
<accession>A0A3S4N700</accession>
<name>A0A3S4N700_CHRGE</name>
<dbReference type="InterPro" id="IPR023129">
    <property type="entry name" value="MTH889-like_dom_sf"/>
</dbReference>
<dbReference type="AlphaFoldDB" id="A0A3S4N700"/>
<dbReference type="GeneID" id="93023494"/>
<dbReference type="STRING" id="525257.HMPREF0204_15193"/>